<comment type="caution">
    <text evidence="1">The sequence shown here is derived from an EMBL/GenBank/DDBJ whole genome shotgun (WGS) entry which is preliminary data.</text>
</comment>
<dbReference type="Gene3D" id="1.25.10.10">
    <property type="entry name" value="Leucine-rich Repeat Variant"/>
    <property type="match status" value="1"/>
</dbReference>
<sequence>MKLQKLLKRVRTSDRRKAISALSALEERISPQGVAFMEEAVTAIPVLLDTATRPETSIRPEILVYLGDAYAYTLGTWQFRCEDEPASRHHFTKMVSWEKSISQSYRDSIPSVLNLLGADNSEAVRSSAAYLLSRIKESGPELIPTLRRMYDEQVGEPTKIDIIEAVAHLAITLRLGNASDVQWLRERPHELSPAIRLGGALSLMARQDEDERKSLERIAVDARPEGEAALQQAAWMANKSTGWALERIAR</sequence>
<reference evidence="1 2" key="1">
    <citation type="submission" date="2021-01" db="EMBL/GenBank/DDBJ databases">
        <title>Streptomyces acididurans sp. nov., isolated from a peat swamp forest soil.</title>
        <authorList>
            <person name="Chantavorakit T."/>
            <person name="Duangmal K."/>
        </authorList>
    </citation>
    <scope>NUCLEOTIDE SEQUENCE [LARGE SCALE GENOMIC DNA]</scope>
    <source>
        <strain evidence="1 2">KK5PA1</strain>
    </source>
</reference>
<accession>A0ABS2TRL9</accession>
<organism evidence="1 2">
    <name type="scientific">Actinacidiphila acididurans</name>
    <dbReference type="NCBI Taxonomy" id="2784346"/>
    <lineage>
        <taxon>Bacteria</taxon>
        <taxon>Bacillati</taxon>
        <taxon>Actinomycetota</taxon>
        <taxon>Actinomycetes</taxon>
        <taxon>Kitasatosporales</taxon>
        <taxon>Streptomycetaceae</taxon>
        <taxon>Actinacidiphila</taxon>
    </lineage>
</organism>
<evidence type="ECO:0000313" key="1">
    <source>
        <dbReference type="EMBL" id="MBM9505978.1"/>
    </source>
</evidence>
<dbReference type="InterPro" id="IPR011989">
    <property type="entry name" value="ARM-like"/>
</dbReference>
<keyword evidence="2" id="KW-1185">Reference proteome</keyword>
<evidence type="ECO:0000313" key="2">
    <source>
        <dbReference type="Proteomes" id="UP000749040"/>
    </source>
</evidence>
<dbReference type="InterPro" id="IPR016024">
    <property type="entry name" value="ARM-type_fold"/>
</dbReference>
<name>A0ABS2TRL9_9ACTN</name>
<gene>
    <name evidence="1" type="ORF">ITX44_15730</name>
</gene>
<evidence type="ECO:0008006" key="3">
    <source>
        <dbReference type="Google" id="ProtNLM"/>
    </source>
</evidence>
<dbReference type="RefSeq" id="WP_205357832.1">
    <property type="nucleotide sequence ID" value="NZ_JADKYB010000007.1"/>
</dbReference>
<protein>
    <recommendedName>
        <fullName evidence="3">HEAT repeat domain-containing protein</fullName>
    </recommendedName>
</protein>
<dbReference type="EMBL" id="JADKYB010000007">
    <property type="protein sequence ID" value="MBM9505978.1"/>
    <property type="molecule type" value="Genomic_DNA"/>
</dbReference>
<dbReference type="SUPFAM" id="SSF48371">
    <property type="entry name" value="ARM repeat"/>
    <property type="match status" value="1"/>
</dbReference>
<proteinExistence type="predicted"/>
<dbReference type="Proteomes" id="UP000749040">
    <property type="component" value="Unassembled WGS sequence"/>
</dbReference>